<comment type="caution">
    <text evidence="2">The sequence shown here is derived from an EMBL/GenBank/DDBJ whole genome shotgun (WGS) entry which is preliminary data.</text>
</comment>
<keyword evidence="3" id="KW-1185">Reference proteome</keyword>
<sequence>MKKLLTKAELRAQLAQEMEQYLNQGGAISSVDQGVSGRETGAPFRATTRELFVEPRAERTQIPEVIAALEARRRPPRKAPAPTRKRQRRKVIYDDFGEPLRHVWSDD</sequence>
<dbReference type="Pfam" id="PF20661">
    <property type="entry name" value="SutA-RBD"/>
    <property type="match status" value="1"/>
</dbReference>
<protein>
    <recommendedName>
        <fullName evidence="1">Transcriptional regulator SutA RNAP-binding domain-containing protein</fullName>
    </recommendedName>
</protein>
<organism evidence="2 3">
    <name type="scientific">Chromatocurvus halotolerans</name>
    <dbReference type="NCBI Taxonomy" id="1132028"/>
    <lineage>
        <taxon>Bacteria</taxon>
        <taxon>Pseudomonadati</taxon>
        <taxon>Pseudomonadota</taxon>
        <taxon>Gammaproteobacteria</taxon>
        <taxon>Cellvibrionales</taxon>
        <taxon>Halieaceae</taxon>
        <taxon>Chromatocurvus</taxon>
    </lineage>
</organism>
<evidence type="ECO:0000313" key="3">
    <source>
        <dbReference type="Proteomes" id="UP000294980"/>
    </source>
</evidence>
<dbReference type="RefSeq" id="WP_117317693.1">
    <property type="nucleotide sequence ID" value="NZ_QQSW01000009.1"/>
</dbReference>
<dbReference type="EMBL" id="SLWX01000007">
    <property type="protein sequence ID" value="TCO75651.1"/>
    <property type="molecule type" value="Genomic_DNA"/>
</dbReference>
<name>A0A4R2KNB7_9GAMM</name>
<accession>A0A4R2KNB7</accession>
<evidence type="ECO:0000313" key="2">
    <source>
        <dbReference type="EMBL" id="TCO75651.1"/>
    </source>
</evidence>
<dbReference type="InterPro" id="IPR049191">
    <property type="entry name" value="SutA_RBD"/>
</dbReference>
<evidence type="ECO:0000259" key="1">
    <source>
        <dbReference type="Pfam" id="PF20661"/>
    </source>
</evidence>
<dbReference type="Proteomes" id="UP000294980">
    <property type="component" value="Unassembled WGS sequence"/>
</dbReference>
<feature type="domain" description="Transcriptional regulator SutA RNAP-binding" evidence="1">
    <location>
        <begin position="6"/>
        <end position="38"/>
    </location>
</feature>
<dbReference type="OrthoDB" id="6077921at2"/>
<proteinExistence type="predicted"/>
<dbReference type="AlphaFoldDB" id="A0A4R2KNB7"/>
<gene>
    <name evidence="2" type="ORF">EV688_10769</name>
</gene>
<reference evidence="2 3" key="1">
    <citation type="submission" date="2019-03" db="EMBL/GenBank/DDBJ databases">
        <title>Genomic Encyclopedia of Type Strains, Phase IV (KMG-IV): sequencing the most valuable type-strain genomes for metagenomic binning, comparative biology and taxonomic classification.</title>
        <authorList>
            <person name="Goeker M."/>
        </authorList>
    </citation>
    <scope>NUCLEOTIDE SEQUENCE [LARGE SCALE GENOMIC DNA]</scope>
    <source>
        <strain evidence="2 3">DSM 23344</strain>
    </source>
</reference>